<dbReference type="PROSITE" id="PS51257">
    <property type="entry name" value="PROKAR_LIPOPROTEIN"/>
    <property type="match status" value="1"/>
</dbReference>
<dbReference type="Pfam" id="PF14054">
    <property type="entry name" value="DUF4249"/>
    <property type="match status" value="1"/>
</dbReference>
<dbReference type="EMBL" id="VIWO01000002">
    <property type="protein sequence ID" value="TWF42696.1"/>
    <property type="molecule type" value="Genomic_DNA"/>
</dbReference>
<dbReference type="Proteomes" id="UP000320811">
    <property type="component" value="Unassembled WGS sequence"/>
</dbReference>
<evidence type="ECO:0000313" key="2">
    <source>
        <dbReference type="Proteomes" id="UP000320811"/>
    </source>
</evidence>
<name>A0A561PX60_9BACT</name>
<dbReference type="RefSeq" id="WP_145666704.1">
    <property type="nucleotide sequence ID" value="NZ_VIWO01000002.1"/>
</dbReference>
<gene>
    <name evidence="1" type="ORF">FHW36_102457</name>
</gene>
<organism evidence="1 2">
    <name type="scientific">Chitinophaga polysaccharea</name>
    <dbReference type="NCBI Taxonomy" id="1293035"/>
    <lineage>
        <taxon>Bacteria</taxon>
        <taxon>Pseudomonadati</taxon>
        <taxon>Bacteroidota</taxon>
        <taxon>Chitinophagia</taxon>
        <taxon>Chitinophagales</taxon>
        <taxon>Chitinophagaceae</taxon>
        <taxon>Chitinophaga</taxon>
    </lineage>
</organism>
<protein>
    <submittedName>
        <fullName evidence="1">Uncharacterized protein DUF4249</fullName>
    </submittedName>
</protein>
<accession>A0A561PX60</accession>
<sequence length="343" mass="38521">MKYLFFILPMAAWWLLTGCERQLPLPDNHAAPRAVVYSELVAGEVPQVLVGKSKPVAPGVDNGFILVNNARVTLMDKSGQVLEELPYVPDTTRPMSLYQGKTKLLGGKTYTVKVEVPGLRPITAQPPPTIPPPFKVDLLDTVRTLLNGRPVLRFHFTVYPLPGVRQYLVMEALKQSVTLDTSFTWQGVRYRKSENEALYDRVKDKPGIDMKKDSIFLNDFLRIPCYTQDENADNNQIGGLNENYNSILFTQMGKPLTTYFYINATALSSSPAEAIAPVGRVQVYVKSVSKEYYDFLLTYEKVKRNPGLNSLIQAIQLRSNMQGGFGVVGGVYQKLYSLYYDTL</sequence>
<proteinExistence type="predicted"/>
<dbReference type="OrthoDB" id="641676at2"/>
<reference evidence="1 2" key="1">
    <citation type="submission" date="2019-06" db="EMBL/GenBank/DDBJ databases">
        <title>Sorghum-associated microbial communities from plants grown in Nebraska, USA.</title>
        <authorList>
            <person name="Schachtman D."/>
        </authorList>
    </citation>
    <scope>NUCLEOTIDE SEQUENCE [LARGE SCALE GENOMIC DNA]</scope>
    <source>
        <strain evidence="1 2">1209</strain>
    </source>
</reference>
<dbReference type="AlphaFoldDB" id="A0A561PX60"/>
<evidence type="ECO:0000313" key="1">
    <source>
        <dbReference type="EMBL" id="TWF42696.1"/>
    </source>
</evidence>
<keyword evidence="2" id="KW-1185">Reference proteome</keyword>
<comment type="caution">
    <text evidence="1">The sequence shown here is derived from an EMBL/GenBank/DDBJ whole genome shotgun (WGS) entry which is preliminary data.</text>
</comment>
<dbReference type="InterPro" id="IPR025345">
    <property type="entry name" value="DUF4249"/>
</dbReference>